<evidence type="ECO:0000313" key="3">
    <source>
        <dbReference type="EMBL" id="STP63450.1"/>
    </source>
</evidence>
<sequence>MALNYVKLELTTGGVFSTGKVFEFSYSDYENFKHRFLKRFGNICSNKKFKDLIKNTNDFEELEFVFFDSDDWELKITKN</sequence>
<evidence type="ECO:0000313" key="5">
    <source>
        <dbReference type="Proteomes" id="UP000254396"/>
    </source>
</evidence>
<proteinExistence type="predicted"/>
<dbReference type="Proteomes" id="UP000244140">
    <property type="component" value="Unassembled WGS sequence"/>
</dbReference>
<reference evidence="1 4" key="1">
    <citation type="submission" date="2018-04" db="EMBL/GenBank/DDBJ databases">
        <authorList>
            <person name="Van Tyne D."/>
        </authorList>
    </citation>
    <scope>NUCLEOTIDE SEQUENCE [LARGE SCALE GENOMIC DNA]</scope>
    <source>
        <strain evidence="1 4">B2535</strain>
    </source>
</reference>
<dbReference type="EMBL" id="CP060804">
    <property type="protein sequence ID" value="QNP37903.1"/>
    <property type="molecule type" value="Genomic_DNA"/>
</dbReference>
<dbReference type="EMBL" id="PZZH01000001">
    <property type="protein sequence ID" value="PTN76502.1"/>
    <property type="molecule type" value="Genomic_DNA"/>
</dbReference>
<gene>
    <name evidence="1" type="ORF">DAI13_01530</name>
    <name evidence="2" type="ORF">H9Q64_15890</name>
    <name evidence="3" type="ORF">NCTC13379_00265</name>
</gene>
<reference evidence="3 5" key="2">
    <citation type="submission" date="2018-06" db="EMBL/GenBank/DDBJ databases">
        <authorList>
            <consortium name="Pathogen Informatics"/>
            <person name="Doyle S."/>
        </authorList>
    </citation>
    <scope>NUCLEOTIDE SEQUENCE [LARGE SCALE GENOMIC DNA]</scope>
    <source>
        <strain evidence="3 5">NCTC13379</strain>
    </source>
</reference>
<dbReference type="RefSeq" id="WP_002399686.1">
    <property type="nucleotide sequence ID" value="NZ_AP026721.1"/>
</dbReference>
<evidence type="ECO:0000313" key="2">
    <source>
        <dbReference type="EMBL" id="QNP37903.1"/>
    </source>
</evidence>
<evidence type="ECO:0000313" key="1">
    <source>
        <dbReference type="EMBL" id="PTN76502.1"/>
    </source>
</evidence>
<accession>A0A4U4BWX9</accession>
<dbReference type="Proteomes" id="UP000516122">
    <property type="component" value="Chromosome"/>
</dbReference>
<evidence type="ECO:0000313" key="6">
    <source>
        <dbReference type="Proteomes" id="UP000516122"/>
    </source>
</evidence>
<evidence type="ECO:0000313" key="4">
    <source>
        <dbReference type="Proteomes" id="UP000244140"/>
    </source>
</evidence>
<protein>
    <submittedName>
        <fullName evidence="2">Uncharacterized protein</fullName>
    </submittedName>
</protein>
<organism evidence="2 6">
    <name type="scientific">Enterococcus faecalis</name>
    <name type="common">Streptococcus faecalis</name>
    <dbReference type="NCBI Taxonomy" id="1351"/>
    <lineage>
        <taxon>Bacteria</taxon>
        <taxon>Bacillati</taxon>
        <taxon>Bacillota</taxon>
        <taxon>Bacilli</taxon>
        <taxon>Lactobacillales</taxon>
        <taxon>Enterococcaceae</taxon>
        <taxon>Enterococcus</taxon>
    </lineage>
</organism>
<name>A0A4U4BWX9_ENTFL</name>
<dbReference type="AlphaFoldDB" id="A0A4U4BWX9"/>
<dbReference type="Proteomes" id="UP000254396">
    <property type="component" value="Unassembled WGS sequence"/>
</dbReference>
<reference evidence="2 6" key="3">
    <citation type="submission" date="2020-08" db="EMBL/GenBank/DDBJ databases">
        <title>Enterococcus faecalis SF28073 genome assembly.</title>
        <authorList>
            <person name="Duerkop B.A."/>
            <person name="Johnson C.N."/>
        </authorList>
    </citation>
    <scope>NUCLEOTIDE SEQUENCE [LARGE SCALE GENOMIC DNA]</scope>
    <source>
        <strain evidence="2 6">SF28073</strain>
    </source>
</reference>
<dbReference type="EMBL" id="UGIX01000001">
    <property type="protein sequence ID" value="STP63450.1"/>
    <property type="molecule type" value="Genomic_DNA"/>
</dbReference>